<organism evidence="7 8">
    <name type="scientific">Amycolatopsis samaneae</name>
    <dbReference type="NCBI Taxonomy" id="664691"/>
    <lineage>
        <taxon>Bacteria</taxon>
        <taxon>Bacillati</taxon>
        <taxon>Actinomycetota</taxon>
        <taxon>Actinomycetes</taxon>
        <taxon>Pseudonocardiales</taxon>
        <taxon>Pseudonocardiaceae</taxon>
        <taxon>Amycolatopsis</taxon>
    </lineage>
</organism>
<evidence type="ECO:0000313" key="8">
    <source>
        <dbReference type="Proteomes" id="UP001597419"/>
    </source>
</evidence>
<dbReference type="RefSeq" id="WP_345403219.1">
    <property type="nucleotide sequence ID" value="NZ_BAABHG010000014.1"/>
</dbReference>
<gene>
    <name evidence="7" type="ORF">ACFSYJ_14165</name>
</gene>
<dbReference type="SMART" id="SM00448">
    <property type="entry name" value="REC"/>
    <property type="match status" value="1"/>
</dbReference>
<dbReference type="Pfam" id="PF00196">
    <property type="entry name" value="GerE"/>
    <property type="match status" value="1"/>
</dbReference>
<dbReference type="CDD" id="cd06170">
    <property type="entry name" value="LuxR_C_like"/>
    <property type="match status" value="1"/>
</dbReference>
<dbReference type="SUPFAM" id="SSF46894">
    <property type="entry name" value="C-terminal effector domain of the bipartite response regulators"/>
    <property type="match status" value="1"/>
</dbReference>
<dbReference type="CDD" id="cd17535">
    <property type="entry name" value="REC_NarL-like"/>
    <property type="match status" value="1"/>
</dbReference>
<dbReference type="PANTHER" id="PTHR43214">
    <property type="entry name" value="TWO-COMPONENT RESPONSE REGULATOR"/>
    <property type="match status" value="1"/>
</dbReference>
<dbReference type="Gene3D" id="3.40.50.2300">
    <property type="match status" value="1"/>
</dbReference>
<dbReference type="SMART" id="SM00421">
    <property type="entry name" value="HTH_LUXR"/>
    <property type="match status" value="1"/>
</dbReference>
<dbReference type="EMBL" id="JBHUKU010000007">
    <property type="protein sequence ID" value="MFD2459756.1"/>
    <property type="molecule type" value="Genomic_DNA"/>
</dbReference>
<accession>A0ABW5GDZ8</accession>
<dbReference type="InterPro" id="IPR039420">
    <property type="entry name" value="WalR-like"/>
</dbReference>
<proteinExistence type="predicted"/>
<protein>
    <submittedName>
        <fullName evidence="7">Response regulator transcription factor</fullName>
    </submittedName>
</protein>
<dbReference type="InterPro" id="IPR011006">
    <property type="entry name" value="CheY-like_superfamily"/>
</dbReference>
<keyword evidence="2" id="KW-0238">DNA-binding</keyword>
<keyword evidence="1 3" id="KW-0597">Phosphoprotein</keyword>
<dbReference type="PRINTS" id="PR00038">
    <property type="entry name" value="HTHLUXR"/>
</dbReference>
<evidence type="ECO:0000256" key="2">
    <source>
        <dbReference type="ARBA" id="ARBA00023125"/>
    </source>
</evidence>
<feature type="domain" description="Response regulatory" evidence="6">
    <location>
        <begin position="31"/>
        <end position="147"/>
    </location>
</feature>
<name>A0ABW5GDZ8_9PSEU</name>
<keyword evidence="8" id="KW-1185">Reference proteome</keyword>
<comment type="caution">
    <text evidence="7">The sequence shown here is derived from an EMBL/GenBank/DDBJ whole genome shotgun (WGS) entry which is preliminary data.</text>
</comment>
<dbReference type="Pfam" id="PF00072">
    <property type="entry name" value="Response_reg"/>
    <property type="match status" value="1"/>
</dbReference>
<dbReference type="Proteomes" id="UP001597419">
    <property type="component" value="Unassembled WGS sequence"/>
</dbReference>
<dbReference type="SUPFAM" id="SSF52172">
    <property type="entry name" value="CheY-like"/>
    <property type="match status" value="1"/>
</dbReference>
<evidence type="ECO:0000259" key="6">
    <source>
        <dbReference type="PROSITE" id="PS50110"/>
    </source>
</evidence>
<dbReference type="InterPro" id="IPR016032">
    <property type="entry name" value="Sig_transdc_resp-reg_C-effctor"/>
</dbReference>
<dbReference type="PROSITE" id="PS50110">
    <property type="entry name" value="RESPONSE_REGULATORY"/>
    <property type="match status" value="1"/>
</dbReference>
<dbReference type="InterPro" id="IPR058245">
    <property type="entry name" value="NreC/VraR/RcsB-like_REC"/>
</dbReference>
<evidence type="ECO:0000313" key="7">
    <source>
        <dbReference type="EMBL" id="MFD2459756.1"/>
    </source>
</evidence>
<reference evidence="8" key="1">
    <citation type="journal article" date="2019" name="Int. J. Syst. Evol. Microbiol.">
        <title>The Global Catalogue of Microorganisms (GCM) 10K type strain sequencing project: providing services to taxonomists for standard genome sequencing and annotation.</title>
        <authorList>
            <consortium name="The Broad Institute Genomics Platform"/>
            <consortium name="The Broad Institute Genome Sequencing Center for Infectious Disease"/>
            <person name="Wu L."/>
            <person name="Ma J."/>
        </authorList>
    </citation>
    <scope>NUCLEOTIDE SEQUENCE [LARGE SCALE GENOMIC DNA]</scope>
    <source>
        <strain evidence="8">CGMCC 4.7643</strain>
    </source>
</reference>
<feature type="domain" description="HTH luxR-type" evidence="5">
    <location>
        <begin position="167"/>
        <end position="232"/>
    </location>
</feature>
<evidence type="ECO:0000256" key="1">
    <source>
        <dbReference type="ARBA" id="ARBA00022553"/>
    </source>
</evidence>
<evidence type="ECO:0000259" key="5">
    <source>
        <dbReference type="PROSITE" id="PS50043"/>
    </source>
</evidence>
<dbReference type="PROSITE" id="PS50043">
    <property type="entry name" value="HTH_LUXR_2"/>
    <property type="match status" value="1"/>
</dbReference>
<dbReference type="PANTHER" id="PTHR43214:SF43">
    <property type="entry name" value="TWO-COMPONENT RESPONSE REGULATOR"/>
    <property type="match status" value="1"/>
</dbReference>
<sequence length="235" mass="24374">MAAVTATTPEVDAMPDTPGGSRVSRAGAPTRVLLVEDHAMVAEALTAAFAAYPEIELVGCAHSLAEAIPATARERPDVVLLDRRLPDGDGIDAIPVLRAESPGTRVLVFTGDANSAMAARILEARGAGLLLKSGLLGSLVESIRTVAGGEIVVQPELLADALAELAGNSGAPVLTARERQVLTRVAEGKGIDHIAGELELARNTVRNHVQRILTKTGTHSKLEAVAVARRAGLIE</sequence>
<feature type="region of interest" description="Disordered" evidence="4">
    <location>
        <begin position="1"/>
        <end position="25"/>
    </location>
</feature>
<dbReference type="InterPro" id="IPR001789">
    <property type="entry name" value="Sig_transdc_resp-reg_receiver"/>
</dbReference>
<evidence type="ECO:0000256" key="4">
    <source>
        <dbReference type="SAM" id="MobiDB-lite"/>
    </source>
</evidence>
<feature type="modified residue" description="4-aspartylphosphate" evidence="3">
    <location>
        <position position="82"/>
    </location>
</feature>
<evidence type="ECO:0000256" key="3">
    <source>
        <dbReference type="PROSITE-ProRule" id="PRU00169"/>
    </source>
</evidence>
<dbReference type="InterPro" id="IPR000792">
    <property type="entry name" value="Tscrpt_reg_LuxR_C"/>
</dbReference>